<evidence type="ECO:0000313" key="1">
    <source>
        <dbReference type="EMBL" id="GHH51409.1"/>
    </source>
</evidence>
<dbReference type="Gene3D" id="3.40.1580.10">
    <property type="entry name" value="SMI1/KNR4-like"/>
    <property type="match status" value="1"/>
</dbReference>
<keyword evidence="2" id="KW-1185">Reference proteome</keyword>
<organism evidence="1 2">
    <name type="scientific">Xanthomonas boreopolis</name>
    <dbReference type="NCBI Taxonomy" id="86183"/>
    <lineage>
        <taxon>Bacteria</taxon>
        <taxon>Pseudomonadati</taxon>
        <taxon>Pseudomonadota</taxon>
        <taxon>Gammaproteobacteria</taxon>
        <taxon>Lysobacterales</taxon>
        <taxon>Lysobacteraceae</taxon>
        <taxon>Xanthomonas</taxon>
    </lineage>
</organism>
<gene>
    <name evidence="1" type="ORF">GCM10009090_13640</name>
</gene>
<dbReference type="AlphaFoldDB" id="A0A919F791"/>
<dbReference type="RefSeq" id="WP_434028898.1">
    <property type="nucleotide sequence ID" value="NZ_BNBA01000008.1"/>
</dbReference>
<dbReference type="InterPro" id="IPR037883">
    <property type="entry name" value="Knr4/Smi1-like_sf"/>
</dbReference>
<protein>
    <recommendedName>
        <fullName evidence="3">SMI1/KNR4 family protein</fullName>
    </recommendedName>
</protein>
<comment type="caution">
    <text evidence="1">The sequence shown here is derived from an EMBL/GenBank/DDBJ whole genome shotgun (WGS) entry which is preliminary data.</text>
</comment>
<evidence type="ECO:0008006" key="3">
    <source>
        <dbReference type="Google" id="ProtNLM"/>
    </source>
</evidence>
<proteinExistence type="predicted"/>
<reference evidence="1" key="1">
    <citation type="journal article" date="2014" name="Int. J. Syst. Evol. Microbiol.">
        <title>Complete genome sequence of Corynebacterium casei LMG S-19264T (=DSM 44701T), isolated from a smear-ripened cheese.</title>
        <authorList>
            <consortium name="US DOE Joint Genome Institute (JGI-PGF)"/>
            <person name="Walter F."/>
            <person name="Albersmeier A."/>
            <person name="Kalinowski J."/>
            <person name="Ruckert C."/>
        </authorList>
    </citation>
    <scope>NUCLEOTIDE SEQUENCE</scope>
    <source>
        <strain evidence="1">JCM 13306</strain>
    </source>
</reference>
<sequence length="107" mass="11382">MDIGKLAALCGIRVATSAAGLDELRRAWLPPALVELYRQAGGFETPSEVAVYRIEDLADRNETFEVARYSPGYCLIGDDSGGRGFRMACDGSSDAVFISGRLGSGGF</sequence>
<dbReference type="EMBL" id="BNBA01000008">
    <property type="protein sequence ID" value="GHH51409.1"/>
    <property type="molecule type" value="Genomic_DNA"/>
</dbReference>
<reference evidence="1" key="2">
    <citation type="submission" date="2020-09" db="EMBL/GenBank/DDBJ databases">
        <authorList>
            <person name="Sun Q."/>
            <person name="Ohkuma M."/>
        </authorList>
    </citation>
    <scope>NUCLEOTIDE SEQUENCE</scope>
    <source>
        <strain evidence="1">JCM 13306</strain>
    </source>
</reference>
<accession>A0A919F791</accession>
<dbReference type="Proteomes" id="UP000623958">
    <property type="component" value="Unassembled WGS sequence"/>
</dbReference>
<evidence type="ECO:0000313" key="2">
    <source>
        <dbReference type="Proteomes" id="UP000623958"/>
    </source>
</evidence>
<name>A0A919F791_9XANT</name>